<keyword evidence="2" id="KW-1185">Reference proteome</keyword>
<evidence type="ECO:0000313" key="1">
    <source>
        <dbReference type="EMBL" id="KAJ2899854.1"/>
    </source>
</evidence>
<accession>A0ACC1M833</accession>
<comment type="caution">
    <text evidence="1">The sequence shown here is derived from an EMBL/GenBank/DDBJ whole genome shotgun (WGS) entry which is preliminary data.</text>
</comment>
<dbReference type="EMBL" id="JANBVB010000016">
    <property type="protein sequence ID" value="KAJ2899854.1"/>
    <property type="molecule type" value="Genomic_DNA"/>
</dbReference>
<reference evidence="1" key="1">
    <citation type="submission" date="2022-07" db="EMBL/GenBank/DDBJ databases">
        <title>Phylogenomic reconstructions and comparative analyses of Kickxellomycotina fungi.</title>
        <authorList>
            <person name="Reynolds N.K."/>
            <person name="Stajich J.E."/>
            <person name="Barry K."/>
            <person name="Grigoriev I.V."/>
            <person name="Crous P."/>
            <person name="Smith M.E."/>
        </authorList>
    </citation>
    <scope>NUCLEOTIDE SEQUENCE</scope>
    <source>
        <strain evidence="1">CBS 190363</strain>
    </source>
</reference>
<evidence type="ECO:0000313" key="2">
    <source>
        <dbReference type="Proteomes" id="UP001139981"/>
    </source>
</evidence>
<protein>
    <submittedName>
        <fullName evidence="1">Uncharacterized protein</fullName>
    </submittedName>
</protein>
<dbReference type="Proteomes" id="UP001139981">
    <property type="component" value="Unassembled WGS sequence"/>
</dbReference>
<name>A0ACC1M833_9FUNG</name>
<organism evidence="1 2">
    <name type="scientific">Coemansia aciculifera</name>
    <dbReference type="NCBI Taxonomy" id="417176"/>
    <lineage>
        <taxon>Eukaryota</taxon>
        <taxon>Fungi</taxon>
        <taxon>Fungi incertae sedis</taxon>
        <taxon>Zoopagomycota</taxon>
        <taxon>Kickxellomycotina</taxon>
        <taxon>Kickxellomycetes</taxon>
        <taxon>Kickxellales</taxon>
        <taxon>Kickxellaceae</taxon>
        <taxon>Coemansia</taxon>
    </lineage>
</organism>
<gene>
    <name evidence="1" type="ORF">IWW38_000804</name>
</gene>
<sequence>MRLAEQNTLELQRTSLERKRLIGDYSTVDGTSEREACEKRRKLELEKRIQQREEDEKQRQAQARASADRRRKERLLAEEVDRKQSQQRQAARSSTAKVTGTSSKASNSSGRAASSARDSAAPRRALPKEEQVLPKRPEAPRLSYEEVMRIASGEAEPPAKRPVRPVTSSQPQDRQPQQRTLASAVRTGQGRQRSPNVDASAPRRQQPVGSSGIRQAPKQFPAKSRDSPALSPVKKASAVSSRLSEPRERQKSVQAPRRAPGVESAPKQKVLPEPRVRKAPERELDRFGVCAAGSARKNPVGRTATQNELSQQRARIEAMPRPNSRRDEQIERRPRPRSPVSSRNQRAIPGNRSAPDLAKSSSRQRDRSPRRRLSPPPPVRGRSETHQSSHKRHDTYDNESEYDSLDDFIVDDEEEGGSKYSAGTIRKIMGVKYRHVNDDDDDDDDMEVSTHQLMMEERRSARLGRQEDEEEERRLDEEERARARRRREKRD</sequence>
<proteinExistence type="predicted"/>